<proteinExistence type="predicted"/>
<gene>
    <name evidence="1" type="ORF">HFZ78_28860</name>
</gene>
<sequence>MFTYQFPSMSTIVQISISQELFANDLMPIYKLFELIEDTCSRFRSDSELSRLNQQVEKEGNSDIPYCFGS</sequence>
<dbReference type="InterPro" id="IPR003374">
    <property type="entry name" value="ApbE-like_sf"/>
</dbReference>
<keyword evidence="1" id="KW-0808">Transferase</keyword>
<reference evidence="1 2" key="1">
    <citation type="submission" date="2020-04" db="EMBL/GenBank/DDBJ databases">
        <title>Genome-Wide Identification of 5-Methylcytosine Sites in Bacterial Genomes By High-Throughput Sequencing of MspJI Restriction Fragments.</title>
        <authorList>
            <person name="Wu V."/>
        </authorList>
    </citation>
    <scope>NUCLEOTIDE SEQUENCE [LARGE SCALE GENOMIC DNA]</scope>
    <source>
        <strain evidence="1 2">S2</strain>
    </source>
</reference>
<accession>A0A6H1P9J1</accession>
<protein>
    <submittedName>
        <fullName evidence="1">FAD:protein FMN transferase</fullName>
    </submittedName>
</protein>
<dbReference type="GO" id="GO:0016740">
    <property type="term" value="F:transferase activity"/>
    <property type="evidence" value="ECO:0007669"/>
    <property type="project" value="UniProtKB-KW"/>
</dbReference>
<dbReference type="Gene3D" id="3.10.520.10">
    <property type="entry name" value="ApbE-like domains"/>
    <property type="match status" value="1"/>
</dbReference>
<organism evidence="1 2">
    <name type="scientific">Priestia megaterium</name>
    <name type="common">Bacillus megaterium</name>
    <dbReference type="NCBI Taxonomy" id="1404"/>
    <lineage>
        <taxon>Bacteria</taxon>
        <taxon>Bacillati</taxon>
        <taxon>Bacillota</taxon>
        <taxon>Bacilli</taxon>
        <taxon>Bacillales</taxon>
        <taxon>Bacillaceae</taxon>
        <taxon>Priestia</taxon>
    </lineage>
</organism>
<reference evidence="1 2" key="2">
    <citation type="submission" date="2020-04" db="EMBL/GenBank/DDBJ databases">
        <authorList>
            <person name="Fomenkov A."/>
            <person name="Anton B.P."/>
            <person name="Roberts R.J."/>
        </authorList>
    </citation>
    <scope>NUCLEOTIDE SEQUENCE [LARGE SCALE GENOMIC DNA]</scope>
    <source>
        <strain evidence="1 2">S2</strain>
    </source>
</reference>
<dbReference type="Proteomes" id="UP000501868">
    <property type="component" value="Chromosome"/>
</dbReference>
<evidence type="ECO:0000313" key="1">
    <source>
        <dbReference type="EMBL" id="QIZ10239.1"/>
    </source>
</evidence>
<dbReference type="SUPFAM" id="SSF143631">
    <property type="entry name" value="ApbE-like"/>
    <property type="match status" value="1"/>
</dbReference>
<dbReference type="AlphaFoldDB" id="A0A6H1P9J1"/>
<evidence type="ECO:0000313" key="2">
    <source>
        <dbReference type="Proteomes" id="UP000501868"/>
    </source>
</evidence>
<dbReference type="EMBL" id="CP051128">
    <property type="protein sequence ID" value="QIZ10239.1"/>
    <property type="molecule type" value="Genomic_DNA"/>
</dbReference>
<name>A0A6H1P9J1_PRIMG</name>